<reference evidence="1" key="2">
    <citation type="submission" date="2019-07" db="EMBL/GenBank/DDBJ databases">
        <authorList>
            <person name="Yang Y."/>
            <person name="Bocs S."/>
            <person name="Baudouin L."/>
        </authorList>
    </citation>
    <scope>NUCLEOTIDE SEQUENCE</scope>
    <source>
        <tissue evidence="1">Spear leaf of Hainan Tall coconut</tissue>
    </source>
</reference>
<keyword evidence="2" id="KW-1185">Reference proteome</keyword>
<protein>
    <submittedName>
        <fullName evidence="1">Putative disease resistance protein RGA2-like</fullName>
    </submittedName>
</protein>
<dbReference type="EMBL" id="CM017874">
    <property type="protein sequence ID" value="KAG1334002.1"/>
    <property type="molecule type" value="Genomic_DNA"/>
</dbReference>
<evidence type="ECO:0000313" key="1">
    <source>
        <dbReference type="EMBL" id="KAG1334002.1"/>
    </source>
</evidence>
<sequence length="80" mass="9076">MLPNGLQHLTALRQLLIGCCPQLERPCKRDRGEDWPKIAHIPNININPTKVSQEDKEENSQRSITRSIKKLKLTSCTGRG</sequence>
<accession>A0A8K0MXQ5</accession>
<evidence type="ECO:0000313" key="2">
    <source>
        <dbReference type="Proteomes" id="UP000797356"/>
    </source>
</evidence>
<dbReference type="Proteomes" id="UP000797356">
    <property type="component" value="Chromosome 3"/>
</dbReference>
<dbReference type="OrthoDB" id="694241at2759"/>
<name>A0A8K0MXQ5_COCNU</name>
<comment type="caution">
    <text evidence="1">The sequence shown here is derived from an EMBL/GenBank/DDBJ whole genome shotgun (WGS) entry which is preliminary data.</text>
</comment>
<gene>
    <name evidence="1" type="ORF">COCNU_03G001210</name>
</gene>
<reference evidence="1" key="1">
    <citation type="journal article" date="2017" name="Gigascience">
        <title>The genome draft of coconut (Cocos nucifera).</title>
        <authorList>
            <person name="Xiao Y."/>
            <person name="Xu P."/>
            <person name="Fan H."/>
            <person name="Baudouin L."/>
            <person name="Xia W."/>
            <person name="Bocs S."/>
            <person name="Xu J."/>
            <person name="Li Q."/>
            <person name="Guo A."/>
            <person name="Zhou L."/>
            <person name="Li J."/>
            <person name="Wu Y."/>
            <person name="Ma Z."/>
            <person name="Armero A."/>
            <person name="Issali A.E."/>
            <person name="Liu N."/>
            <person name="Peng M."/>
            <person name="Yang Y."/>
        </authorList>
    </citation>
    <scope>NUCLEOTIDE SEQUENCE</scope>
    <source>
        <tissue evidence="1">Spear leaf of Hainan Tall coconut</tissue>
    </source>
</reference>
<dbReference type="AlphaFoldDB" id="A0A8K0MXQ5"/>
<proteinExistence type="predicted"/>
<organism evidence="1 2">
    <name type="scientific">Cocos nucifera</name>
    <name type="common">Coconut palm</name>
    <dbReference type="NCBI Taxonomy" id="13894"/>
    <lineage>
        <taxon>Eukaryota</taxon>
        <taxon>Viridiplantae</taxon>
        <taxon>Streptophyta</taxon>
        <taxon>Embryophyta</taxon>
        <taxon>Tracheophyta</taxon>
        <taxon>Spermatophyta</taxon>
        <taxon>Magnoliopsida</taxon>
        <taxon>Liliopsida</taxon>
        <taxon>Arecaceae</taxon>
        <taxon>Arecoideae</taxon>
        <taxon>Cocoseae</taxon>
        <taxon>Attaleinae</taxon>
        <taxon>Cocos</taxon>
    </lineage>
</organism>